<dbReference type="RefSeq" id="WP_133191125.1">
    <property type="nucleotide sequence ID" value="NZ_SMOD01000108.1"/>
</dbReference>
<dbReference type="Proteomes" id="UP000295606">
    <property type="component" value="Unassembled WGS sequence"/>
</dbReference>
<reference evidence="1 2" key="1">
    <citation type="submission" date="2019-03" db="EMBL/GenBank/DDBJ databases">
        <title>Paraburkholderia sp. isolated from native Mimosa gymnas in Guartela State Park, Brazil.</title>
        <authorList>
            <person name="Paulitsch F."/>
            <person name="Hungria M."/>
            <person name="Delamuta J.R.M."/>
            <person name="Ribeiro R.A."/>
            <person name="Dall'Agnol R."/>
            <person name="Silva J.S.B."/>
        </authorList>
    </citation>
    <scope>NUCLEOTIDE SEQUENCE [LARGE SCALE GENOMIC DNA]</scope>
    <source>
        <strain evidence="1 2">CNPSo 3008</strain>
    </source>
</reference>
<evidence type="ECO:0000313" key="1">
    <source>
        <dbReference type="EMBL" id="TDG01500.1"/>
    </source>
</evidence>
<comment type="caution">
    <text evidence="1">The sequence shown here is derived from an EMBL/GenBank/DDBJ whole genome shotgun (WGS) entry which is preliminary data.</text>
</comment>
<name>A0A4R5L1E7_9BURK</name>
<accession>A0A4R5L1E7</accession>
<gene>
    <name evidence="1" type="ORF">E1N52_42955</name>
</gene>
<proteinExistence type="predicted"/>
<organism evidence="1 2">
    <name type="scientific">Paraburkholderia guartelaensis</name>
    <dbReference type="NCBI Taxonomy" id="2546446"/>
    <lineage>
        <taxon>Bacteria</taxon>
        <taxon>Pseudomonadati</taxon>
        <taxon>Pseudomonadota</taxon>
        <taxon>Betaproteobacteria</taxon>
        <taxon>Burkholderiales</taxon>
        <taxon>Burkholderiaceae</taxon>
        <taxon>Paraburkholderia</taxon>
    </lineage>
</organism>
<sequence length="70" mass="7516">MFSKIIRQPAKSCIADTSAISNSPAAFRRLSLAGEIAQREAAEEKLQSDAEMAATDAIERAEEIGRQAHG</sequence>
<protein>
    <submittedName>
        <fullName evidence="1">Uncharacterized protein</fullName>
    </submittedName>
</protein>
<evidence type="ECO:0000313" key="2">
    <source>
        <dbReference type="Proteomes" id="UP000295606"/>
    </source>
</evidence>
<dbReference type="AlphaFoldDB" id="A0A4R5L1E7"/>
<dbReference type="EMBL" id="SMOD01000108">
    <property type="protein sequence ID" value="TDG01500.1"/>
    <property type="molecule type" value="Genomic_DNA"/>
</dbReference>